<feature type="non-terminal residue" evidence="1">
    <location>
        <position position="1"/>
    </location>
</feature>
<gene>
    <name evidence="1" type="ORF">METZ01_LOCUS32686</name>
</gene>
<proteinExistence type="predicted"/>
<name>A0A381QKF1_9ZZZZ</name>
<reference evidence="1" key="1">
    <citation type="submission" date="2018-05" db="EMBL/GenBank/DDBJ databases">
        <authorList>
            <person name="Lanie J.A."/>
            <person name="Ng W.-L."/>
            <person name="Kazmierczak K.M."/>
            <person name="Andrzejewski T.M."/>
            <person name="Davidsen T.M."/>
            <person name="Wayne K.J."/>
            <person name="Tettelin H."/>
            <person name="Glass J.I."/>
            <person name="Rusch D."/>
            <person name="Podicherti R."/>
            <person name="Tsui H.-C.T."/>
            <person name="Winkler M.E."/>
        </authorList>
    </citation>
    <scope>NUCLEOTIDE SEQUENCE</scope>
</reference>
<dbReference type="EMBL" id="UINC01001403">
    <property type="protein sequence ID" value="SUZ79832.1"/>
    <property type="molecule type" value="Genomic_DNA"/>
</dbReference>
<protein>
    <submittedName>
        <fullName evidence="1">Uncharacterized protein</fullName>
    </submittedName>
</protein>
<sequence>VQISKREKYILLLGGLVLLLFVGASVSPAIRTLYDDREGDIERVRLDIERERRLIDNTASWRERRLEAEAIASNLELQTFSGGTIPIIEANIQRALSQHARDSQITVNSTRLAERLETRGWLLISQEMSFRTLDDGNTVRFLQLLEESAPRLWVREFSLNRSRNQYTGSITVVGFAPNLNNGTQRTEINL</sequence>
<organism evidence="1">
    <name type="scientific">marine metagenome</name>
    <dbReference type="NCBI Taxonomy" id="408172"/>
    <lineage>
        <taxon>unclassified sequences</taxon>
        <taxon>metagenomes</taxon>
        <taxon>ecological metagenomes</taxon>
    </lineage>
</organism>
<dbReference type="AlphaFoldDB" id="A0A381QKF1"/>
<accession>A0A381QKF1</accession>
<evidence type="ECO:0000313" key="1">
    <source>
        <dbReference type="EMBL" id="SUZ79832.1"/>
    </source>
</evidence>